<dbReference type="OrthoDB" id="262529at2759"/>
<dbReference type="EMBL" id="KZ355394">
    <property type="protein sequence ID" value="PIO60472.1"/>
    <property type="molecule type" value="Genomic_DNA"/>
</dbReference>
<gene>
    <name evidence="1" type="ORF">TELCIR_18030</name>
</gene>
<name>A0A2G9TSM6_TELCI</name>
<dbReference type="GO" id="GO:0003684">
    <property type="term" value="F:damaged DNA binding"/>
    <property type="evidence" value="ECO:0007669"/>
    <property type="project" value="TreeGrafter"/>
</dbReference>
<dbReference type="InterPro" id="IPR036866">
    <property type="entry name" value="RibonucZ/Hydroxyglut_hydro"/>
</dbReference>
<dbReference type="Gene3D" id="3.60.15.10">
    <property type="entry name" value="Ribonuclease Z/Hydroxyacylglutathione hydrolase-like"/>
    <property type="match status" value="1"/>
</dbReference>
<organism evidence="1 2">
    <name type="scientific">Teladorsagia circumcincta</name>
    <name type="common">Brown stomach worm</name>
    <name type="synonym">Ostertagia circumcincta</name>
    <dbReference type="NCBI Taxonomy" id="45464"/>
    <lineage>
        <taxon>Eukaryota</taxon>
        <taxon>Metazoa</taxon>
        <taxon>Ecdysozoa</taxon>
        <taxon>Nematoda</taxon>
        <taxon>Chromadorea</taxon>
        <taxon>Rhabditida</taxon>
        <taxon>Rhabditina</taxon>
        <taxon>Rhabditomorpha</taxon>
        <taxon>Strongyloidea</taxon>
        <taxon>Trichostrongylidae</taxon>
        <taxon>Teladorsagia</taxon>
    </lineage>
</organism>
<proteinExistence type="predicted"/>
<dbReference type="PANTHER" id="PTHR23240">
    <property type="entry name" value="DNA CROSS-LINK REPAIR PROTEIN PSO2/SNM1-RELATED"/>
    <property type="match status" value="1"/>
</dbReference>
<dbReference type="GO" id="GO:0006303">
    <property type="term" value="P:double-strand break repair via nonhomologous end joining"/>
    <property type="evidence" value="ECO:0007669"/>
    <property type="project" value="TreeGrafter"/>
</dbReference>
<keyword evidence="2" id="KW-1185">Reference proteome</keyword>
<dbReference type="AlphaFoldDB" id="A0A2G9TSM6"/>
<dbReference type="Proteomes" id="UP000230423">
    <property type="component" value="Unassembled WGS sequence"/>
</dbReference>
<dbReference type="SUPFAM" id="SSF56281">
    <property type="entry name" value="Metallo-hydrolase/oxidoreductase"/>
    <property type="match status" value="1"/>
</dbReference>
<accession>A0A2G9TSM6</accession>
<dbReference type="GO" id="GO:0036297">
    <property type="term" value="P:interstrand cross-link repair"/>
    <property type="evidence" value="ECO:0007669"/>
    <property type="project" value="TreeGrafter"/>
</dbReference>
<dbReference type="GO" id="GO:0000723">
    <property type="term" value="P:telomere maintenance"/>
    <property type="evidence" value="ECO:0007669"/>
    <property type="project" value="TreeGrafter"/>
</dbReference>
<evidence type="ECO:0000313" key="1">
    <source>
        <dbReference type="EMBL" id="PIO60472.1"/>
    </source>
</evidence>
<dbReference type="PANTHER" id="PTHR23240:SF26">
    <property type="entry name" value="5' EXONUCLEASE APOLLO"/>
    <property type="match status" value="1"/>
</dbReference>
<protein>
    <recommendedName>
        <fullName evidence="3">DNA repair metallo-beta-lactamase domain-containing protein</fullName>
    </recommendedName>
</protein>
<evidence type="ECO:0000313" key="2">
    <source>
        <dbReference type="Proteomes" id="UP000230423"/>
    </source>
</evidence>
<sequence length="126" mass="14387">MLRRGCDQVITSYTTDCFFLHEHRVWVTVLDANHCLGSVMFLFEGASIPGGAVLCTGDFRADNRLISRFDSDPSFAKLADTYISKIYLDNTHLDHSNQSFPDRMDAEKMLELLFFSDDLLFLFASF</sequence>
<reference evidence="1 2" key="1">
    <citation type="submission" date="2015-09" db="EMBL/GenBank/DDBJ databases">
        <title>Draft genome of the parasitic nematode Teladorsagia circumcincta isolate WARC Sus (inbred).</title>
        <authorList>
            <person name="Mitreva M."/>
        </authorList>
    </citation>
    <scope>NUCLEOTIDE SEQUENCE [LARGE SCALE GENOMIC DNA]</scope>
    <source>
        <strain evidence="1 2">S</strain>
    </source>
</reference>
<dbReference type="GO" id="GO:0035312">
    <property type="term" value="F:5'-3' DNA exonuclease activity"/>
    <property type="evidence" value="ECO:0007669"/>
    <property type="project" value="TreeGrafter"/>
</dbReference>
<evidence type="ECO:0008006" key="3">
    <source>
        <dbReference type="Google" id="ProtNLM"/>
    </source>
</evidence>